<evidence type="ECO:0000256" key="1">
    <source>
        <dbReference type="SAM" id="MobiDB-lite"/>
    </source>
</evidence>
<feature type="region of interest" description="Disordered" evidence="1">
    <location>
        <begin position="195"/>
        <end position="217"/>
    </location>
</feature>
<dbReference type="EMBL" id="KZ559129">
    <property type="protein sequence ID" value="PLB39461.1"/>
    <property type="molecule type" value="Genomic_DNA"/>
</dbReference>
<evidence type="ECO:0008006" key="4">
    <source>
        <dbReference type="Google" id="ProtNLM"/>
    </source>
</evidence>
<reference evidence="2 3" key="1">
    <citation type="submission" date="2017-12" db="EMBL/GenBank/DDBJ databases">
        <authorList>
            <consortium name="DOE Joint Genome Institute"/>
            <person name="Haridas S."/>
            <person name="Kjaerbolling I."/>
            <person name="Vesth T.C."/>
            <person name="Frisvad J.C."/>
            <person name="Nybo J.L."/>
            <person name="Theobald S."/>
            <person name="Kuo A."/>
            <person name="Bowyer P."/>
            <person name="Matsuda Y."/>
            <person name="Mondo S."/>
            <person name="Lyhne E.K."/>
            <person name="Kogle M.E."/>
            <person name="Clum A."/>
            <person name="Lipzen A."/>
            <person name="Salamov A."/>
            <person name="Ngan C.Y."/>
            <person name="Daum C."/>
            <person name="Chiniquy J."/>
            <person name="Barry K."/>
            <person name="LaButti K."/>
            <person name="Simmons B.A."/>
            <person name="Magnuson J.K."/>
            <person name="Mortensen U.H."/>
            <person name="Larsen T.O."/>
            <person name="Grigoriev I.V."/>
            <person name="Baker S.E."/>
            <person name="Andersen M.R."/>
            <person name="Nordberg H.P."/>
            <person name="Cantor M.N."/>
            <person name="Hua S.X."/>
        </authorList>
    </citation>
    <scope>NUCLEOTIDE SEQUENCE [LARGE SCALE GENOMIC DNA]</scope>
    <source>
        <strain evidence="2 3">CBS 102.13</strain>
    </source>
</reference>
<feature type="compositionally biased region" description="Low complexity" evidence="1">
    <location>
        <begin position="89"/>
        <end position="99"/>
    </location>
</feature>
<sequence length="379" mass="41261">MPSRKAMNRPKKRNLVRWDDNLNEILLLTVQSVCNKSGIKIPWVEVAETMGHNATDGAIVQHLAKLRQRRVDAGKAVPPPLRRGGVGGKAAVSSSPRRAPATRKKRKSEPVSDTERSTPFYVQYDDDSSEDYVEGKQSKGQIKSKSGVRDDRNAAQSESKQGFMSEVEEEEDYGSEVDTPGELLLRGAKFLDLPNDESSSSSVASDPVAASPTAGQAQDSRIVVLRYRKLPSITTEGSSQPLSSSPVGPVPIYNEQADQSSCSGCVNAGLTTAQDTLVPFSNGTEPHIPEYNTMSIIDSQSFIPAAGFGNGQFDLFPATTQDNFSGYSYPDYGYGFQPSTLPDSGGFFQDLLESPDLFWNETQDQHDHVAKGDGDLFWP</sequence>
<evidence type="ECO:0000313" key="2">
    <source>
        <dbReference type="EMBL" id="PLB39461.1"/>
    </source>
</evidence>
<protein>
    <recommendedName>
        <fullName evidence="4">Myb-like domain-containing protein</fullName>
    </recommendedName>
</protein>
<dbReference type="Proteomes" id="UP000234585">
    <property type="component" value="Unassembled WGS sequence"/>
</dbReference>
<dbReference type="RefSeq" id="XP_024673473.1">
    <property type="nucleotide sequence ID" value="XM_024814946.1"/>
</dbReference>
<dbReference type="STRING" id="41067.A0A2I2FFS1"/>
<feature type="compositionally biased region" description="Low complexity" evidence="1">
    <location>
        <begin position="198"/>
        <end position="212"/>
    </location>
</feature>
<organism evidence="2 3">
    <name type="scientific">Aspergillus candidus</name>
    <dbReference type="NCBI Taxonomy" id="41067"/>
    <lineage>
        <taxon>Eukaryota</taxon>
        <taxon>Fungi</taxon>
        <taxon>Dikarya</taxon>
        <taxon>Ascomycota</taxon>
        <taxon>Pezizomycotina</taxon>
        <taxon>Eurotiomycetes</taxon>
        <taxon>Eurotiomycetidae</taxon>
        <taxon>Eurotiales</taxon>
        <taxon>Aspergillaceae</taxon>
        <taxon>Aspergillus</taxon>
        <taxon>Aspergillus subgen. Circumdati</taxon>
    </lineage>
</organism>
<feature type="region of interest" description="Disordered" evidence="1">
    <location>
        <begin position="72"/>
        <end position="177"/>
    </location>
</feature>
<dbReference type="AlphaFoldDB" id="A0A2I2FFS1"/>
<evidence type="ECO:0000313" key="3">
    <source>
        <dbReference type="Proteomes" id="UP000234585"/>
    </source>
</evidence>
<name>A0A2I2FFS1_ASPCN</name>
<keyword evidence="3" id="KW-1185">Reference proteome</keyword>
<feature type="compositionally biased region" description="Acidic residues" evidence="1">
    <location>
        <begin position="166"/>
        <end position="175"/>
    </location>
</feature>
<dbReference type="OrthoDB" id="3903267at2759"/>
<accession>A0A2I2FFS1</accession>
<proteinExistence type="predicted"/>
<gene>
    <name evidence="2" type="ORF">BDW47DRAFT_116534</name>
</gene>
<dbReference type="GeneID" id="36522106"/>